<sequence length="349" mass="38815">MLNPNPNFDDGGSRRASARSNLAETGELRRTSTINPEQGQLRRTSTMNPEQGQLRRTSTMNPEQGDLRRTSEMRRASMSLGLAPVPGDVARRVSNLNQIPENGVAENDEAPGSVIPKRTSTMSQSGGVRSIKIRRASVALHSMDECLPGSNRSEIKNRRESFSVLGAGSTDENDAATRRVSKRGSIFGNSRRESSMGSGMPKGLEMLVTPDVVQSIDEDENAKDKEKAVIIETKETLMEKQGRKDLLKLNLMFIFFSFITLSGISGIITIIYAVPADSPYQWLVILLTAFTILGSWGTAFCQGWQPPAKTLDMERDERIQNLKNIFMAKEVNDYNKYNKQIIYDDEDDD</sequence>
<feature type="region of interest" description="Disordered" evidence="1">
    <location>
        <begin position="1"/>
        <end position="68"/>
    </location>
</feature>
<evidence type="ECO:0000313" key="4">
    <source>
        <dbReference type="Proteomes" id="UP001158576"/>
    </source>
</evidence>
<keyword evidence="2" id="KW-0472">Membrane</keyword>
<name>A0ABN7RWV8_OIKDI</name>
<feature type="transmembrane region" description="Helical" evidence="2">
    <location>
        <begin position="280"/>
        <end position="301"/>
    </location>
</feature>
<gene>
    <name evidence="3" type="ORF">OKIOD_LOCUS2587</name>
</gene>
<feature type="compositionally biased region" description="Polar residues" evidence="1">
    <location>
        <begin position="118"/>
        <end position="127"/>
    </location>
</feature>
<dbReference type="EMBL" id="OU015568">
    <property type="protein sequence ID" value="CAG5085854.1"/>
    <property type="molecule type" value="Genomic_DNA"/>
</dbReference>
<accession>A0ABN7RWV8</accession>
<organism evidence="3 4">
    <name type="scientific">Oikopleura dioica</name>
    <name type="common">Tunicate</name>
    <dbReference type="NCBI Taxonomy" id="34765"/>
    <lineage>
        <taxon>Eukaryota</taxon>
        <taxon>Metazoa</taxon>
        <taxon>Chordata</taxon>
        <taxon>Tunicata</taxon>
        <taxon>Appendicularia</taxon>
        <taxon>Copelata</taxon>
        <taxon>Oikopleuridae</taxon>
        <taxon>Oikopleura</taxon>
    </lineage>
</organism>
<feature type="compositionally biased region" description="Polar residues" evidence="1">
    <location>
        <begin position="31"/>
        <end position="62"/>
    </location>
</feature>
<protein>
    <submittedName>
        <fullName evidence="3">Oidioi.mRNA.OKI2018_I69.PAR.g11029.t1.cds</fullName>
    </submittedName>
</protein>
<keyword evidence="4" id="KW-1185">Reference proteome</keyword>
<keyword evidence="2" id="KW-0812">Transmembrane</keyword>
<proteinExistence type="predicted"/>
<dbReference type="Proteomes" id="UP001158576">
    <property type="component" value="Chromosome PAR"/>
</dbReference>
<evidence type="ECO:0000313" key="3">
    <source>
        <dbReference type="EMBL" id="CAG5085854.1"/>
    </source>
</evidence>
<evidence type="ECO:0000256" key="1">
    <source>
        <dbReference type="SAM" id="MobiDB-lite"/>
    </source>
</evidence>
<reference evidence="3 4" key="1">
    <citation type="submission" date="2021-04" db="EMBL/GenBank/DDBJ databases">
        <authorList>
            <person name="Bliznina A."/>
        </authorList>
    </citation>
    <scope>NUCLEOTIDE SEQUENCE [LARGE SCALE GENOMIC DNA]</scope>
</reference>
<evidence type="ECO:0000256" key="2">
    <source>
        <dbReference type="SAM" id="Phobius"/>
    </source>
</evidence>
<keyword evidence="2" id="KW-1133">Transmembrane helix</keyword>
<feature type="transmembrane region" description="Helical" evidence="2">
    <location>
        <begin position="249"/>
        <end position="274"/>
    </location>
</feature>
<feature type="region of interest" description="Disordered" evidence="1">
    <location>
        <begin position="101"/>
        <end position="127"/>
    </location>
</feature>